<evidence type="ECO:0000256" key="2">
    <source>
        <dbReference type="ARBA" id="ARBA00022801"/>
    </source>
</evidence>
<dbReference type="InterPro" id="IPR036265">
    <property type="entry name" value="HIT-like_sf"/>
</dbReference>
<keyword evidence="2" id="KW-0378">Hydrolase</keyword>
<dbReference type="Proteomes" id="UP001176517">
    <property type="component" value="Unassembled WGS sequence"/>
</dbReference>
<feature type="compositionally biased region" description="Basic and acidic residues" evidence="4">
    <location>
        <begin position="162"/>
        <end position="184"/>
    </location>
</feature>
<dbReference type="Pfam" id="PF01230">
    <property type="entry name" value="HIT"/>
    <property type="match status" value="1"/>
</dbReference>
<evidence type="ECO:0000256" key="3">
    <source>
        <dbReference type="PROSITE-ProRule" id="PRU00464"/>
    </source>
</evidence>
<feature type="region of interest" description="Disordered" evidence="4">
    <location>
        <begin position="153"/>
        <end position="184"/>
    </location>
</feature>
<gene>
    <name evidence="6" type="ORF">OC846_001275</name>
</gene>
<comment type="caution">
    <text evidence="6">The sequence shown here is derived from an EMBL/GenBank/DDBJ whole genome shotgun (WGS) entry which is preliminary data.</text>
</comment>
<dbReference type="InterPro" id="IPR019808">
    <property type="entry name" value="Histidine_triad_CS"/>
</dbReference>
<dbReference type="Gene3D" id="3.30.428.10">
    <property type="entry name" value="HIT-like"/>
    <property type="match status" value="1"/>
</dbReference>
<feature type="domain" description="HIT" evidence="5">
    <location>
        <begin position="21"/>
        <end position="129"/>
    </location>
</feature>
<keyword evidence="1" id="KW-0547">Nucleotide-binding</keyword>
<dbReference type="GO" id="GO:0000166">
    <property type="term" value="F:nucleotide binding"/>
    <property type="evidence" value="ECO:0007669"/>
    <property type="project" value="UniProtKB-KW"/>
</dbReference>
<evidence type="ECO:0000313" key="6">
    <source>
        <dbReference type="EMBL" id="KAK0556320.1"/>
    </source>
</evidence>
<evidence type="ECO:0000259" key="5">
    <source>
        <dbReference type="PROSITE" id="PS51084"/>
    </source>
</evidence>
<proteinExistence type="predicted"/>
<dbReference type="GO" id="GO:0016787">
    <property type="term" value="F:hydrolase activity"/>
    <property type="evidence" value="ECO:0007669"/>
    <property type="project" value="UniProtKB-KW"/>
</dbReference>
<evidence type="ECO:0000256" key="1">
    <source>
        <dbReference type="ARBA" id="ARBA00022741"/>
    </source>
</evidence>
<evidence type="ECO:0000313" key="7">
    <source>
        <dbReference type="Proteomes" id="UP001176517"/>
    </source>
</evidence>
<dbReference type="PANTHER" id="PTHR46243">
    <property type="entry name" value="BIS(5'-ADENOSYL)-TRIPHOSPHATASE"/>
    <property type="match status" value="1"/>
</dbReference>
<dbReference type="InterPro" id="IPR011146">
    <property type="entry name" value="HIT-like"/>
</dbReference>
<dbReference type="PANTHER" id="PTHR46243:SF1">
    <property type="entry name" value="BIS(5'-ADENOSYL)-TRIPHOSPHATASE"/>
    <property type="match status" value="1"/>
</dbReference>
<feature type="short sequence motif" description="Histidine triad motif" evidence="3">
    <location>
        <begin position="114"/>
        <end position="118"/>
    </location>
</feature>
<organism evidence="6 7">
    <name type="scientific">Tilletia horrida</name>
    <dbReference type="NCBI Taxonomy" id="155126"/>
    <lineage>
        <taxon>Eukaryota</taxon>
        <taxon>Fungi</taxon>
        <taxon>Dikarya</taxon>
        <taxon>Basidiomycota</taxon>
        <taxon>Ustilaginomycotina</taxon>
        <taxon>Exobasidiomycetes</taxon>
        <taxon>Tilletiales</taxon>
        <taxon>Tilletiaceae</taxon>
        <taxon>Tilletia</taxon>
    </lineage>
</organism>
<keyword evidence="7" id="KW-1185">Reference proteome</keyword>
<dbReference type="EMBL" id="JAPDMZ010000017">
    <property type="protein sequence ID" value="KAK0556320.1"/>
    <property type="molecule type" value="Genomic_DNA"/>
</dbReference>
<evidence type="ECO:0000256" key="4">
    <source>
        <dbReference type="SAM" id="MobiDB-lite"/>
    </source>
</evidence>
<dbReference type="FunFam" id="3.30.428.10:FF:000011">
    <property type="entry name" value="Fragile histidine triad"/>
    <property type="match status" value="1"/>
</dbReference>
<protein>
    <recommendedName>
        <fullName evidence="5">HIT domain-containing protein</fullName>
    </recommendedName>
</protein>
<dbReference type="SUPFAM" id="SSF54197">
    <property type="entry name" value="HIT-like"/>
    <property type="match status" value="1"/>
</dbReference>
<accession>A0AAN6JT66</accession>
<name>A0AAN6JT66_9BASI</name>
<sequence>MSTQTGGCKAASYQSATSSSTAVRFANFDVTSQTFYTSTYANAIVNLKPLVPGHVLVIPPRPTAKRFLDLSAEEVGGLFQGVRDVSRAIEKAYGAEALTISVQDGLLAGQTVPHVHVHILPRHQKDFEPNDSLYPLLQKFGFQLEEIQRAYAAGSDGVAPDDAERKPRSDEEMHNEAEWLRGQF</sequence>
<dbReference type="PROSITE" id="PS00892">
    <property type="entry name" value="HIT_1"/>
    <property type="match status" value="1"/>
</dbReference>
<reference evidence="6" key="1">
    <citation type="journal article" date="2023" name="PhytoFront">
        <title>Draft Genome Resources of Seven Strains of Tilletia horrida, Causal Agent of Kernel Smut of Rice.</title>
        <authorList>
            <person name="Khanal S."/>
            <person name="Antony Babu S."/>
            <person name="Zhou X.G."/>
        </authorList>
    </citation>
    <scope>NUCLEOTIDE SEQUENCE</scope>
    <source>
        <strain evidence="6">TX6</strain>
    </source>
</reference>
<dbReference type="AlphaFoldDB" id="A0AAN6JT66"/>
<dbReference type="PROSITE" id="PS51084">
    <property type="entry name" value="HIT_2"/>
    <property type="match status" value="1"/>
</dbReference>
<dbReference type="InterPro" id="IPR051884">
    <property type="entry name" value="Bis(5'-adenosyl)-TPase_reg"/>
</dbReference>